<keyword evidence="1" id="KW-0539">Nucleus</keyword>
<dbReference type="RefSeq" id="XP_067061328.1">
    <property type="nucleotide sequence ID" value="XM_067204291.1"/>
</dbReference>
<evidence type="ECO:0000256" key="2">
    <source>
        <dbReference type="SAM" id="MobiDB-lite"/>
    </source>
</evidence>
<dbReference type="InterPro" id="IPR000626">
    <property type="entry name" value="Ubiquitin-like_dom"/>
</dbReference>
<dbReference type="SUPFAM" id="SSF101238">
    <property type="entry name" value="XPC-binding domain"/>
    <property type="match status" value="1"/>
</dbReference>
<dbReference type="GO" id="GO:0006289">
    <property type="term" value="P:nucleotide-excision repair"/>
    <property type="evidence" value="ECO:0007669"/>
    <property type="project" value="UniProtKB-UniRule"/>
</dbReference>
<dbReference type="InterPro" id="IPR009060">
    <property type="entry name" value="UBA-like_sf"/>
</dbReference>
<reference evidence="6" key="2">
    <citation type="journal article" date="2021" name="Sci. Data">
        <title>Chromosome-scale genome sequencing, assembly and annotation of six genomes from subfamily Leishmaniinae.</title>
        <authorList>
            <person name="Almutairi H."/>
            <person name="Urbaniak M.D."/>
            <person name="Bates M.D."/>
            <person name="Jariyapan N."/>
            <person name="Kwakye-Nuako G."/>
            <person name="Thomaz Soccol V."/>
            <person name="Al-Salem W.S."/>
            <person name="Dillon R.J."/>
            <person name="Bates P.A."/>
            <person name="Gatherer D."/>
        </authorList>
    </citation>
    <scope>NUCLEOTIDE SEQUENCE [LARGE SCALE GENOMIC DNA]</scope>
</reference>
<dbReference type="GeneID" id="92358225"/>
<comment type="similarity">
    <text evidence="1">Belongs to the RAD23 family.</text>
</comment>
<dbReference type="FunFam" id="1.10.10.540:FF:000002">
    <property type="entry name" value="UV excision repair protein Rad23"/>
    <property type="match status" value="1"/>
</dbReference>
<dbReference type="SMART" id="SM00165">
    <property type="entry name" value="UBA"/>
    <property type="match status" value="2"/>
</dbReference>
<dbReference type="InterPro" id="IPR036353">
    <property type="entry name" value="XPC-bd_sf"/>
</dbReference>
<dbReference type="EMBL" id="JAFHLR010000030">
    <property type="protein sequence ID" value="KAG5472932.1"/>
    <property type="molecule type" value="Genomic_DNA"/>
</dbReference>
<comment type="subcellular location">
    <subcellularLocation>
        <location evidence="1">Nucleus</location>
    </subcellularLocation>
    <subcellularLocation>
        <location evidence="1">Cytoplasm</location>
    </subcellularLocation>
</comment>
<dbReference type="KEGG" id="loi:92358225"/>
<dbReference type="Pfam" id="PF00240">
    <property type="entry name" value="ubiquitin"/>
    <property type="match status" value="1"/>
</dbReference>
<dbReference type="Gene3D" id="1.10.10.540">
    <property type="entry name" value="XPC-binding domain"/>
    <property type="match status" value="1"/>
</dbReference>
<dbReference type="PROSITE" id="PS50053">
    <property type="entry name" value="UBIQUITIN_2"/>
    <property type="match status" value="1"/>
</dbReference>
<dbReference type="Gene3D" id="1.10.8.10">
    <property type="entry name" value="DNA helicase RuvA subunit, C-terminal domain"/>
    <property type="match status" value="2"/>
</dbReference>
<comment type="function">
    <text evidence="1">Multiubiquitin chain receptor involved in modulation of proteasomal degradation. Involved in nucleotide excision repair.</text>
</comment>
<dbReference type="InterPro" id="IPR004806">
    <property type="entry name" value="Rad23"/>
</dbReference>
<name>A0A836G0S0_9TRYP</name>
<dbReference type="PANTHER" id="PTHR10621:SF0">
    <property type="entry name" value="UV EXCISION REPAIR PROTEIN RAD23"/>
    <property type="match status" value="1"/>
</dbReference>
<dbReference type="SUPFAM" id="SSF54236">
    <property type="entry name" value="Ubiquitin-like"/>
    <property type="match status" value="1"/>
</dbReference>
<dbReference type="SUPFAM" id="SSF46934">
    <property type="entry name" value="UBA-like"/>
    <property type="match status" value="2"/>
</dbReference>
<dbReference type="AlphaFoldDB" id="A0A836G0S0"/>
<dbReference type="SMART" id="SM00213">
    <property type="entry name" value="UBQ"/>
    <property type="match status" value="1"/>
</dbReference>
<feature type="compositionally biased region" description="Low complexity" evidence="2">
    <location>
        <begin position="91"/>
        <end position="111"/>
    </location>
</feature>
<dbReference type="InterPro" id="IPR015940">
    <property type="entry name" value="UBA"/>
</dbReference>
<evidence type="ECO:0000313" key="6">
    <source>
        <dbReference type="Proteomes" id="UP000674143"/>
    </source>
</evidence>
<protein>
    <recommendedName>
        <fullName evidence="1">UV excision repair protein RAD23</fullName>
    </recommendedName>
</protein>
<dbReference type="PANTHER" id="PTHR10621">
    <property type="entry name" value="UV EXCISION REPAIR PROTEIN RAD23"/>
    <property type="match status" value="1"/>
</dbReference>
<dbReference type="PROSITE" id="PS50030">
    <property type="entry name" value="UBA"/>
    <property type="match status" value="2"/>
</dbReference>
<evidence type="ECO:0000256" key="1">
    <source>
        <dbReference type="RuleBase" id="RU367049"/>
    </source>
</evidence>
<dbReference type="FunFam" id="1.10.8.10:FF:000003">
    <property type="entry name" value="UV excision repair protein RAD23 homolog"/>
    <property type="match status" value="1"/>
</dbReference>
<evidence type="ECO:0000313" key="5">
    <source>
        <dbReference type="EMBL" id="KAG5472932.1"/>
    </source>
</evidence>
<dbReference type="GO" id="GO:0043161">
    <property type="term" value="P:proteasome-mediated ubiquitin-dependent protein catabolic process"/>
    <property type="evidence" value="ECO:0007669"/>
    <property type="project" value="UniProtKB-UniRule"/>
</dbReference>
<feature type="domain" description="Ubiquitin-like" evidence="4">
    <location>
        <begin position="1"/>
        <end position="72"/>
    </location>
</feature>
<reference evidence="6" key="1">
    <citation type="journal article" date="2021" name="Microbiol. Resour. Announc.">
        <title>LGAAP: Leishmaniinae Genome Assembly and Annotation Pipeline.</title>
        <authorList>
            <person name="Almutairi H."/>
            <person name="Urbaniak M.D."/>
            <person name="Bates M.D."/>
            <person name="Jariyapan N."/>
            <person name="Kwakye-Nuako G."/>
            <person name="Thomaz-Soccol V."/>
            <person name="Al-Salem W.S."/>
            <person name="Dillon R.J."/>
            <person name="Bates P.A."/>
            <person name="Gatherer D."/>
        </authorList>
    </citation>
    <scope>NUCLEOTIDE SEQUENCE [LARGE SCALE GENOMIC DNA]</scope>
</reference>
<proteinExistence type="inferred from homology"/>
<dbReference type="Pfam" id="PF09280">
    <property type="entry name" value="XPC-binding"/>
    <property type="match status" value="1"/>
</dbReference>
<gene>
    <name evidence="5" type="ORF">LSCM4_02258</name>
</gene>
<accession>A0A836G0S0</accession>
<evidence type="ECO:0000259" key="3">
    <source>
        <dbReference type="PROSITE" id="PS50030"/>
    </source>
</evidence>
<evidence type="ECO:0000259" key="4">
    <source>
        <dbReference type="PROSITE" id="PS50053"/>
    </source>
</evidence>
<dbReference type="GO" id="GO:0031593">
    <property type="term" value="F:polyubiquitin modification-dependent protein binding"/>
    <property type="evidence" value="ECO:0007669"/>
    <property type="project" value="UniProtKB-UniRule"/>
</dbReference>
<dbReference type="Proteomes" id="UP000674143">
    <property type="component" value="Unassembled WGS sequence"/>
</dbReference>
<keyword evidence="1" id="KW-0963">Cytoplasm</keyword>
<dbReference type="GO" id="GO:0005829">
    <property type="term" value="C:cytosol"/>
    <property type="evidence" value="ECO:0007669"/>
    <property type="project" value="TreeGrafter"/>
</dbReference>
<dbReference type="Gene3D" id="3.10.20.90">
    <property type="entry name" value="Phosphatidylinositol 3-kinase Catalytic Subunit, Chain A, domain 1"/>
    <property type="match status" value="1"/>
</dbReference>
<keyword evidence="1" id="KW-0227">DNA damage</keyword>
<dbReference type="GO" id="GO:0005654">
    <property type="term" value="C:nucleoplasm"/>
    <property type="evidence" value="ECO:0007669"/>
    <property type="project" value="TreeGrafter"/>
</dbReference>
<feature type="domain" description="UBA" evidence="3">
    <location>
        <begin position="358"/>
        <end position="402"/>
    </location>
</feature>
<dbReference type="InterPro" id="IPR015360">
    <property type="entry name" value="XPC-bd"/>
</dbReference>
<dbReference type="GO" id="GO:0003684">
    <property type="term" value="F:damaged DNA binding"/>
    <property type="evidence" value="ECO:0007669"/>
    <property type="project" value="UniProtKB-UniRule"/>
</dbReference>
<dbReference type="InterPro" id="IPR029071">
    <property type="entry name" value="Ubiquitin-like_domsf"/>
</dbReference>
<keyword evidence="1" id="KW-0234">DNA repair</keyword>
<dbReference type="GO" id="GO:0070628">
    <property type="term" value="F:proteasome binding"/>
    <property type="evidence" value="ECO:0007669"/>
    <property type="project" value="TreeGrafter"/>
</dbReference>
<keyword evidence="6" id="KW-1185">Reference proteome</keyword>
<organism evidence="5 6">
    <name type="scientific">Leishmania orientalis</name>
    <dbReference type="NCBI Taxonomy" id="2249476"/>
    <lineage>
        <taxon>Eukaryota</taxon>
        <taxon>Discoba</taxon>
        <taxon>Euglenozoa</taxon>
        <taxon>Kinetoplastea</taxon>
        <taxon>Metakinetoplastina</taxon>
        <taxon>Trypanosomatida</taxon>
        <taxon>Trypanosomatidae</taxon>
        <taxon>Leishmaniinae</taxon>
        <taxon>Leishmania</taxon>
    </lineage>
</organism>
<dbReference type="PRINTS" id="PR01839">
    <property type="entry name" value="RAD23PROTEIN"/>
</dbReference>
<feature type="domain" description="UBA" evidence="3">
    <location>
        <begin position="165"/>
        <end position="206"/>
    </location>
</feature>
<sequence length="429" mass="44538">MKVILKTITGKQHEVDVEATSTILDVKKLLEDEYEPASLRLCFNGAVLEDSKMLADAGVKDNDSLVLAGRKRKIPKPPAQPSAEPPKTEATPENSAPSAASAPPSAMPAPVSTTASLAASAVPADPAAPALSAAHTAPTAPVVSANSAGPAIPAVPPASATSMYGVAPNLIDEVASMGFEDRNQIALALRAAFMNVERAVEYLFEGIPPHLVEELTHHTAAAAPAAAPGASNPSASSATAAAPVSATTASVAAPSTAKSEMRAALSRIPQFDEIRVLYNQNTDTLPVVMQQIAMRHPAVYEQIERDPETFLSIMGETGQPGTANTPSASAAPSTAQLAVGDAEEGSFMNQLQAGLELTAEDRTAVQQLVELGGGMWDEQSAVLVYLATQRNQEVAASVLFEHGGVPAELLAEIATQMADEEAEEYEDEH</sequence>
<dbReference type="Pfam" id="PF00627">
    <property type="entry name" value="UBA"/>
    <property type="match status" value="1"/>
</dbReference>
<comment type="caution">
    <text evidence="5">The sequence shown here is derived from an EMBL/GenBank/DDBJ whole genome shotgun (WGS) entry which is preliminary data.</text>
</comment>
<dbReference type="CDD" id="cd01805">
    <property type="entry name" value="Ubl_Rad23"/>
    <property type="match status" value="1"/>
</dbReference>
<dbReference type="GO" id="GO:0043130">
    <property type="term" value="F:ubiquitin binding"/>
    <property type="evidence" value="ECO:0007669"/>
    <property type="project" value="UniProtKB-UniRule"/>
</dbReference>
<feature type="region of interest" description="Disordered" evidence="2">
    <location>
        <begin position="68"/>
        <end position="111"/>
    </location>
</feature>